<keyword evidence="2" id="KW-0175">Coiled coil</keyword>
<dbReference type="PANTHER" id="PTHR21100:SF9">
    <property type="entry name" value="PREFOLDIN SUBUNIT 4"/>
    <property type="match status" value="1"/>
</dbReference>
<sequence>MQPLLPSKQKAAEVTREDQEMICAFARLYMTYSDLKERAKEIEEQIDTLSTASLKLLELDDEVEEAEDEMGGTSLAIGSSFFTLTPTRIDKLLDKQRETLETEQEGVKKRIGNITLVLDRIRKTLEPKFGEAINLDYTREQ</sequence>
<organism evidence="3 4">
    <name type="scientific">Giardia muris</name>
    <dbReference type="NCBI Taxonomy" id="5742"/>
    <lineage>
        <taxon>Eukaryota</taxon>
        <taxon>Metamonada</taxon>
        <taxon>Diplomonadida</taxon>
        <taxon>Hexamitidae</taxon>
        <taxon>Giardiinae</taxon>
        <taxon>Giardia</taxon>
    </lineage>
</organism>
<dbReference type="InterPro" id="IPR016661">
    <property type="entry name" value="PFDN4"/>
</dbReference>
<evidence type="ECO:0000256" key="1">
    <source>
        <dbReference type="ARBA" id="ARBA00023186"/>
    </source>
</evidence>
<dbReference type="Proteomes" id="UP000315496">
    <property type="component" value="Chromosome 3"/>
</dbReference>
<dbReference type="OrthoDB" id="10250441at2759"/>
<dbReference type="VEuPathDB" id="GiardiaDB:GMRT_12481"/>
<accession>A0A4Z1T4J1</accession>
<comment type="caution">
    <text evidence="3">The sequence shown here is derived from an EMBL/GenBank/DDBJ whole genome shotgun (WGS) entry which is preliminary data.</text>
</comment>
<feature type="coiled-coil region" evidence="2">
    <location>
        <begin position="25"/>
        <end position="69"/>
    </location>
</feature>
<evidence type="ECO:0000313" key="3">
    <source>
        <dbReference type="EMBL" id="TNJ27449.1"/>
    </source>
</evidence>
<evidence type="ECO:0000256" key="2">
    <source>
        <dbReference type="SAM" id="Coils"/>
    </source>
</evidence>
<keyword evidence="1" id="KW-0143">Chaperone</keyword>
<dbReference type="EMBL" id="VDLU01000003">
    <property type="protein sequence ID" value="TNJ27449.1"/>
    <property type="molecule type" value="Genomic_DNA"/>
</dbReference>
<dbReference type="GO" id="GO:0005737">
    <property type="term" value="C:cytoplasm"/>
    <property type="evidence" value="ECO:0007669"/>
    <property type="project" value="TreeGrafter"/>
</dbReference>
<dbReference type="PANTHER" id="PTHR21100">
    <property type="entry name" value="PREFOLDIN SUBUNIT 4"/>
    <property type="match status" value="1"/>
</dbReference>
<gene>
    <name evidence="3" type="ORF">GMRT_12481</name>
</gene>
<evidence type="ECO:0000313" key="4">
    <source>
        <dbReference type="Proteomes" id="UP000315496"/>
    </source>
</evidence>
<dbReference type="GO" id="GO:0006457">
    <property type="term" value="P:protein folding"/>
    <property type="evidence" value="ECO:0007669"/>
    <property type="project" value="InterPro"/>
</dbReference>
<name>A0A4Z1T4J1_GIAMU</name>
<dbReference type="AlphaFoldDB" id="A0A4Z1T4J1"/>
<reference evidence="3 4" key="1">
    <citation type="submission" date="2019-05" db="EMBL/GenBank/DDBJ databases">
        <title>The compact genome of Giardia muris reveals important steps in the evolution of intestinal protozoan parasites.</title>
        <authorList>
            <person name="Xu F."/>
            <person name="Jimenez-Gonzalez A."/>
            <person name="Einarsson E."/>
            <person name="Astvaldsson A."/>
            <person name="Peirasmaki D."/>
            <person name="Eckmann L."/>
            <person name="Andersson J.O."/>
            <person name="Svard S.G."/>
            <person name="Jerlstrom-Hultqvist J."/>
        </authorList>
    </citation>
    <scope>NUCLEOTIDE SEQUENCE [LARGE SCALE GENOMIC DNA]</scope>
    <source>
        <strain evidence="3 4">Roberts-Thomson</strain>
    </source>
</reference>
<protein>
    <submittedName>
        <fullName evidence="3">Prefoldin subunit</fullName>
    </submittedName>
</protein>
<dbReference type="SUPFAM" id="SSF46579">
    <property type="entry name" value="Prefoldin"/>
    <property type="match status" value="1"/>
</dbReference>
<proteinExistence type="predicted"/>
<dbReference type="GO" id="GO:0016272">
    <property type="term" value="C:prefoldin complex"/>
    <property type="evidence" value="ECO:0007669"/>
    <property type="project" value="InterPro"/>
</dbReference>
<keyword evidence="4" id="KW-1185">Reference proteome</keyword>
<dbReference type="GO" id="GO:0051082">
    <property type="term" value="F:unfolded protein binding"/>
    <property type="evidence" value="ECO:0007669"/>
    <property type="project" value="TreeGrafter"/>
</dbReference>